<reference evidence="1" key="1">
    <citation type="submission" date="2007-10" db="EMBL/GenBank/DDBJ databases">
        <title>NEDO human cDNA sequencing project focused on splicing variants.</title>
        <authorList>
            <person name="Wakamatsu A."/>
            <person name="Yamamoto J."/>
            <person name="Kimura K."/>
            <person name="Ishii S."/>
            <person name="Watanabe K."/>
            <person name="Sugiyama A."/>
            <person name="Murakawa K."/>
            <person name="Kaida T."/>
            <person name="Tsuchiya K."/>
            <person name="Fukuzumi Y."/>
            <person name="Kumagai A."/>
            <person name="Oishi Y."/>
            <person name="Yamamoto S."/>
            <person name="Ono Y."/>
            <person name="Komori Y."/>
            <person name="Yamazaki M."/>
            <person name="Kisu Y."/>
            <person name="Nishikawa T."/>
            <person name="Sugano S."/>
            <person name="Nomura N."/>
            <person name="Isogai T."/>
        </authorList>
    </citation>
    <scope>NUCLEOTIDE SEQUENCE</scope>
    <source>
        <tissue evidence="1">Uterus</tissue>
    </source>
</reference>
<dbReference type="PeptideAtlas" id="B7Z9D2"/>
<name>B7Z9D2_HUMAN</name>
<proteinExistence type="evidence at transcript level"/>
<keyword evidence="1" id="KW-0418">Kinase</keyword>
<accession>B7Z9D2</accession>
<sequence length="121" mass="13031">MGCVFCKKLEPVATAKEDAGLEGDFRSYGAADHYGPDPTKARPASSFAHIPNYSNFSSQAINPGFLDSGTIRGVSGESKGSEAGAAWILGETEGRRRDANLPLGASRRMWQIQPRFQDHMG</sequence>
<protein>
    <submittedName>
        <fullName evidence="1">cDNA FLJ53617, moderately similar to Proto-oncogene tyrosine-protein kinase FGR</fullName>
    </submittedName>
</protein>
<keyword evidence="1" id="KW-0808">Transferase</keyword>
<dbReference type="EMBL" id="AK304846">
    <property type="protein sequence ID" value="BAH14268.1"/>
    <property type="molecule type" value="mRNA"/>
</dbReference>
<organism evidence="1">
    <name type="scientific">Homo sapiens</name>
    <name type="common">Human</name>
    <dbReference type="NCBI Taxonomy" id="9606"/>
    <lineage>
        <taxon>Eukaryota</taxon>
        <taxon>Metazoa</taxon>
        <taxon>Chordata</taxon>
        <taxon>Craniata</taxon>
        <taxon>Vertebrata</taxon>
        <taxon>Euteleostomi</taxon>
        <taxon>Mammalia</taxon>
        <taxon>Eutheria</taxon>
        <taxon>Euarchontoglires</taxon>
        <taxon>Primates</taxon>
        <taxon>Haplorrhini</taxon>
        <taxon>Catarrhini</taxon>
        <taxon>Hominidae</taxon>
        <taxon>Homo</taxon>
    </lineage>
</organism>
<dbReference type="AlphaFoldDB" id="B7Z9D2"/>
<dbReference type="GO" id="GO:0016301">
    <property type="term" value="F:kinase activity"/>
    <property type="evidence" value="ECO:0007669"/>
    <property type="project" value="UniProtKB-KW"/>
</dbReference>
<evidence type="ECO:0000313" key="1">
    <source>
        <dbReference type="EMBL" id="BAH14268.1"/>
    </source>
</evidence>